<dbReference type="InterPro" id="IPR001867">
    <property type="entry name" value="OmpR/PhoB-type_DNA-bd"/>
</dbReference>
<evidence type="ECO:0000259" key="8">
    <source>
        <dbReference type="PROSITE" id="PS50110"/>
    </source>
</evidence>
<dbReference type="Gene3D" id="6.10.250.690">
    <property type="match status" value="1"/>
</dbReference>
<evidence type="ECO:0000256" key="2">
    <source>
        <dbReference type="ARBA" id="ARBA00023015"/>
    </source>
</evidence>
<comment type="function">
    <text evidence="5">May play the central regulatory role in sporulation. It may be an element of the effector pathway responsible for the activation of sporulation genes in response to nutritional stress. Spo0A may act in concert with spo0H (a sigma factor) to control the expression of some genes that are critical to the sporulation process.</text>
</comment>
<dbReference type="Proteomes" id="UP001549106">
    <property type="component" value="Unassembled WGS sequence"/>
</dbReference>
<sequence length="224" mass="25029">METIMIIEDDRRIREELSLLLISAGYTALAVTEFTEEPIKLLKENHPDLILMDINIPGGSGVSLCAQIRKISQVPVIFVTGRTGAMDELEALMTGGDDYITKPYQAPVLLAHIRAVLRRTGKSGTMQEAELECRGVRLSLKDASVTFQGKRQELTKTELKLLHYLFSRQGEIVSREEIIDVLWDQHVFLDDNGLSVNITRIRNKLKALGAGPVIETKRGLGYLL</sequence>
<dbReference type="SUPFAM" id="SSF52172">
    <property type="entry name" value="CheY-like"/>
    <property type="match status" value="1"/>
</dbReference>
<feature type="domain" description="OmpR/PhoB-type" evidence="9">
    <location>
        <begin position="128"/>
        <end position="224"/>
    </location>
</feature>
<dbReference type="CDD" id="cd00383">
    <property type="entry name" value="trans_reg_C"/>
    <property type="match status" value="1"/>
</dbReference>
<evidence type="ECO:0000256" key="7">
    <source>
        <dbReference type="PROSITE-ProRule" id="PRU01091"/>
    </source>
</evidence>
<dbReference type="RefSeq" id="WP_147600066.1">
    <property type="nucleotide sequence ID" value="NZ_BAABXP010000001.1"/>
</dbReference>
<dbReference type="Gene3D" id="3.40.50.2300">
    <property type="match status" value="1"/>
</dbReference>
<dbReference type="InterPro" id="IPR011006">
    <property type="entry name" value="CheY-like_superfamily"/>
</dbReference>
<dbReference type="PROSITE" id="PS51755">
    <property type="entry name" value="OMPR_PHOB"/>
    <property type="match status" value="1"/>
</dbReference>
<dbReference type="Pfam" id="PF00486">
    <property type="entry name" value="Trans_reg_C"/>
    <property type="match status" value="1"/>
</dbReference>
<evidence type="ECO:0000259" key="9">
    <source>
        <dbReference type="PROSITE" id="PS51755"/>
    </source>
</evidence>
<evidence type="ECO:0000313" key="10">
    <source>
        <dbReference type="EMBL" id="MET3750271.1"/>
    </source>
</evidence>
<feature type="DNA-binding region" description="OmpR/PhoB-type" evidence="7">
    <location>
        <begin position="128"/>
        <end position="224"/>
    </location>
</feature>
<evidence type="ECO:0000256" key="4">
    <source>
        <dbReference type="ARBA" id="ARBA00023163"/>
    </source>
</evidence>
<feature type="domain" description="Response regulatory" evidence="8">
    <location>
        <begin position="3"/>
        <end position="117"/>
    </location>
</feature>
<dbReference type="InterPro" id="IPR001789">
    <property type="entry name" value="Sig_transdc_resp-reg_receiver"/>
</dbReference>
<dbReference type="Pfam" id="PF00072">
    <property type="entry name" value="Response_reg"/>
    <property type="match status" value="1"/>
</dbReference>
<dbReference type="PANTHER" id="PTHR48111:SF43">
    <property type="entry name" value="STAGE 0 SPORULATION PROTEIN A HOMOLOG"/>
    <property type="match status" value="1"/>
</dbReference>
<keyword evidence="2" id="KW-0805">Transcription regulation</keyword>
<dbReference type="GO" id="GO:0003677">
    <property type="term" value="F:DNA binding"/>
    <property type="evidence" value="ECO:0007669"/>
    <property type="project" value="UniProtKB-KW"/>
</dbReference>
<accession>A0ABV2M1F4</accession>
<keyword evidence="11" id="KW-1185">Reference proteome</keyword>
<evidence type="ECO:0000256" key="3">
    <source>
        <dbReference type="ARBA" id="ARBA00023125"/>
    </source>
</evidence>
<dbReference type="PANTHER" id="PTHR48111">
    <property type="entry name" value="REGULATOR OF RPOS"/>
    <property type="match status" value="1"/>
</dbReference>
<reference evidence="10 11" key="1">
    <citation type="submission" date="2024-06" db="EMBL/GenBank/DDBJ databases">
        <title>Genomic Encyclopedia of Type Strains, Phase IV (KMG-IV): sequencing the most valuable type-strain genomes for metagenomic binning, comparative biology and taxonomic classification.</title>
        <authorList>
            <person name="Goeker M."/>
        </authorList>
    </citation>
    <scope>NUCLEOTIDE SEQUENCE [LARGE SCALE GENOMIC DNA]</scope>
    <source>
        <strain evidence="10 11">DSM 29492</strain>
    </source>
</reference>
<dbReference type="PROSITE" id="PS50110">
    <property type="entry name" value="RESPONSE_REGULATORY"/>
    <property type="match status" value="1"/>
</dbReference>
<dbReference type="InterPro" id="IPR036388">
    <property type="entry name" value="WH-like_DNA-bd_sf"/>
</dbReference>
<evidence type="ECO:0000256" key="1">
    <source>
        <dbReference type="ARBA" id="ARBA00018672"/>
    </source>
</evidence>
<protein>
    <recommendedName>
        <fullName evidence="1">Stage 0 sporulation protein A homolog</fullName>
    </recommendedName>
</protein>
<feature type="modified residue" description="4-aspartylphosphate" evidence="6">
    <location>
        <position position="53"/>
    </location>
</feature>
<evidence type="ECO:0000256" key="6">
    <source>
        <dbReference type="PROSITE-ProRule" id="PRU00169"/>
    </source>
</evidence>
<dbReference type="Gene3D" id="1.10.10.10">
    <property type="entry name" value="Winged helix-like DNA-binding domain superfamily/Winged helix DNA-binding domain"/>
    <property type="match status" value="1"/>
</dbReference>
<evidence type="ECO:0000256" key="5">
    <source>
        <dbReference type="ARBA" id="ARBA00024867"/>
    </source>
</evidence>
<name>A0ABV2M1F4_9FIRM</name>
<evidence type="ECO:0000313" key="11">
    <source>
        <dbReference type="Proteomes" id="UP001549106"/>
    </source>
</evidence>
<keyword evidence="4" id="KW-0804">Transcription</keyword>
<dbReference type="SMART" id="SM00862">
    <property type="entry name" value="Trans_reg_C"/>
    <property type="match status" value="1"/>
</dbReference>
<gene>
    <name evidence="10" type="ORF">ABID24_001517</name>
</gene>
<dbReference type="SMART" id="SM00448">
    <property type="entry name" value="REC"/>
    <property type="match status" value="1"/>
</dbReference>
<organism evidence="10 11">
    <name type="scientific">Blautia caecimuris</name>
    <dbReference type="NCBI Taxonomy" id="1796615"/>
    <lineage>
        <taxon>Bacteria</taxon>
        <taxon>Bacillati</taxon>
        <taxon>Bacillota</taxon>
        <taxon>Clostridia</taxon>
        <taxon>Lachnospirales</taxon>
        <taxon>Lachnospiraceae</taxon>
        <taxon>Blautia</taxon>
    </lineage>
</organism>
<proteinExistence type="predicted"/>
<dbReference type="InterPro" id="IPR039420">
    <property type="entry name" value="WalR-like"/>
</dbReference>
<keyword evidence="6" id="KW-0597">Phosphoprotein</keyword>
<comment type="caution">
    <text evidence="10">The sequence shown here is derived from an EMBL/GenBank/DDBJ whole genome shotgun (WGS) entry which is preliminary data.</text>
</comment>
<keyword evidence="3 7" id="KW-0238">DNA-binding</keyword>
<dbReference type="EMBL" id="JBEPMJ010000009">
    <property type="protein sequence ID" value="MET3750271.1"/>
    <property type="molecule type" value="Genomic_DNA"/>
</dbReference>